<comment type="caution">
    <text evidence="1">The sequence shown here is derived from an EMBL/GenBank/DDBJ whole genome shotgun (WGS) entry which is preliminary data.</text>
</comment>
<protein>
    <recommendedName>
        <fullName evidence="3">Secreted protein</fullName>
    </recommendedName>
</protein>
<dbReference type="AlphaFoldDB" id="A0AAW2GW21"/>
<evidence type="ECO:0008006" key="3">
    <source>
        <dbReference type="Google" id="ProtNLM"/>
    </source>
</evidence>
<dbReference type="EMBL" id="JADYXP020000002">
    <property type="protein sequence ID" value="KAL0131501.1"/>
    <property type="molecule type" value="Genomic_DNA"/>
</dbReference>
<accession>A0AAW2GW21</accession>
<name>A0AAW2GW21_9HYME</name>
<reference evidence="1 2" key="1">
    <citation type="submission" date="2023-03" db="EMBL/GenBank/DDBJ databases">
        <title>High recombination rates correlate with genetic variation in Cardiocondyla obscurior ants.</title>
        <authorList>
            <person name="Errbii M."/>
        </authorList>
    </citation>
    <scope>NUCLEOTIDE SEQUENCE [LARGE SCALE GENOMIC DNA]</scope>
    <source>
        <strain evidence="1">Alpha-2009</strain>
        <tissue evidence="1">Whole body</tissue>
    </source>
</reference>
<gene>
    <name evidence="1" type="ORF">PUN28_002790</name>
</gene>
<dbReference type="Proteomes" id="UP001430953">
    <property type="component" value="Unassembled WGS sequence"/>
</dbReference>
<proteinExistence type="predicted"/>
<organism evidence="1 2">
    <name type="scientific">Cardiocondyla obscurior</name>
    <dbReference type="NCBI Taxonomy" id="286306"/>
    <lineage>
        <taxon>Eukaryota</taxon>
        <taxon>Metazoa</taxon>
        <taxon>Ecdysozoa</taxon>
        <taxon>Arthropoda</taxon>
        <taxon>Hexapoda</taxon>
        <taxon>Insecta</taxon>
        <taxon>Pterygota</taxon>
        <taxon>Neoptera</taxon>
        <taxon>Endopterygota</taxon>
        <taxon>Hymenoptera</taxon>
        <taxon>Apocrita</taxon>
        <taxon>Aculeata</taxon>
        <taxon>Formicoidea</taxon>
        <taxon>Formicidae</taxon>
        <taxon>Myrmicinae</taxon>
        <taxon>Cardiocondyla</taxon>
    </lineage>
</organism>
<keyword evidence="2" id="KW-1185">Reference proteome</keyword>
<sequence>MGYTDETLLSSMLTFACCCRLAFSRNLLSPGLTVSLINRCALSLTRLRVMQVLSQFSHSTVATDSLSFRDELNIYIGDY</sequence>
<evidence type="ECO:0000313" key="1">
    <source>
        <dbReference type="EMBL" id="KAL0131501.1"/>
    </source>
</evidence>
<evidence type="ECO:0000313" key="2">
    <source>
        <dbReference type="Proteomes" id="UP001430953"/>
    </source>
</evidence>